<dbReference type="EMBL" id="PKIW01000079">
    <property type="protein sequence ID" value="PLT10448.1"/>
    <property type="molecule type" value="Genomic_DNA"/>
</dbReference>
<evidence type="ECO:0000313" key="10">
    <source>
        <dbReference type="EMBL" id="OXC22589.1"/>
    </source>
</evidence>
<evidence type="ECO:0000259" key="1">
    <source>
        <dbReference type="PROSITE" id="PS50056"/>
    </source>
</evidence>
<evidence type="ECO:0000313" key="5">
    <source>
        <dbReference type="EMBL" id="KWU04429.1"/>
    </source>
</evidence>
<dbReference type="AlphaFoldDB" id="A0A120DIR5"/>
<dbReference type="EMBL" id="JACCPP010000026">
    <property type="protein sequence ID" value="MBI1708877.1"/>
    <property type="molecule type" value="Genomic_DNA"/>
</dbReference>
<dbReference type="GeneID" id="69824239"/>
<dbReference type="Proteomes" id="UP000460132">
    <property type="component" value="Unassembled WGS sequence"/>
</dbReference>
<dbReference type="EMBL" id="JASOGN010000016">
    <property type="protein sequence ID" value="MDK6502614.1"/>
    <property type="molecule type" value="Genomic_DNA"/>
</dbReference>
<proteinExistence type="predicted"/>
<dbReference type="EMBL" id="VUAO01000037">
    <property type="protein sequence ID" value="KAA8796305.1"/>
    <property type="molecule type" value="Genomic_DNA"/>
</dbReference>
<dbReference type="InterPro" id="IPR000387">
    <property type="entry name" value="Tyr_Pase_dom"/>
</dbReference>
<dbReference type="InterPro" id="IPR026893">
    <property type="entry name" value="Tyr/Ser_Pase_IphP-type"/>
</dbReference>
<reference evidence="15 16" key="4">
    <citation type="submission" date="2019-09" db="EMBL/GenBank/DDBJ databases">
        <title>Comparative analysis of L. crispatus genomes revealed niche specific adaptation to different host and body sites.</title>
        <authorList>
            <person name="Pan M."/>
            <person name="Hidalgo-Cantabrana C."/>
            <person name="Barrangou R."/>
        </authorList>
    </citation>
    <scope>NUCLEOTIDE SEQUENCE [LARGE SCALE GENOMIC DNA]</scope>
    <source>
        <strain evidence="4 16">NCK2488</strain>
        <strain evidence="3 15">NCK973</strain>
    </source>
</reference>
<reference evidence="7" key="9">
    <citation type="submission" date="2023-05" db="EMBL/GenBank/DDBJ databases">
        <title>Cataloging the Phylogenetic Diversity of Human Bladder Bacteria.</title>
        <authorList>
            <person name="Du J."/>
        </authorList>
    </citation>
    <scope>NUCLEOTIDE SEQUENCE</scope>
    <source>
        <strain evidence="7">UMB9226</strain>
    </source>
</reference>
<evidence type="ECO:0000313" key="2">
    <source>
        <dbReference type="EMBL" id="HJF09249.1"/>
    </source>
</evidence>
<dbReference type="SUPFAM" id="SSF52799">
    <property type="entry name" value="(Phosphotyrosine protein) phosphatases II"/>
    <property type="match status" value="1"/>
</dbReference>
<evidence type="ECO:0000313" key="3">
    <source>
        <dbReference type="EMBL" id="KAA8796305.1"/>
    </source>
</evidence>
<dbReference type="Proteomes" id="UP000784793">
    <property type="component" value="Unassembled WGS sequence"/>
</dbReference>
<dbReference type="Proteomes" id="UP001194414">
    <property type="component" value="Unassembled WGS sequence"/>
</dbReference>
<dbReference type="Proteomes" id="UP000235119">
    <property type="component" value="Unassembled WGS sequence"/>
</dbReference>
<protein>
    <submittedName>
        <fullName evidence="5 6">Phosphatase</fullName>
    </submittedName>
    <submittedName>
        <fullName evidence="2">Tyrosine-protein phosphatase</fullName>
        <ecNumber evidence="7">3.1.3.48</ecNumber>
    </submittedName>
</protein>
<reference evidence="2" key="8">
    <citation type="submission" date="2021-09" db="EMBL/GenBank/DDBJ databases">
        <authorList>
            <person name="Gilroy R."/>
        </authorList>
    </citation>
    <scope>NUCLEOTIDE SEQUENCE</scope>
    <source>
        <strain evidence="2">CHK194-22301</strain>
    </source>
</reference>
<dbReference type="PROSITE" id="PS50056">
    <property type="entry name" value="TYR_PHOSPHATASE_2"/>
    <property type="match status" value="1"/>
</dbReference>
<keyword evidence="7" id="KW-0378">Hydrolase</keyword>
<dbReference type="RefSeq" id="WP_005723724.1">
    <property type="nucleotide sequence ID" value="NZ_AP025162.1"/>
</dbReference>
<gene>
    <name evidence="5" type="ORF">AEL95_02320</name>
    <name evidence="10" type="ORF">AYP82_09005</name>
    <name evidence="11" type="ORF">CYJ79_10545</name>
    <name evidence="3" type="ORF">F1C02_10150</name>
    <name evidence="4" type="ORF">F1C09_08955</name>
    <name evidence="9" type="ORF">GTK63_00070</name>
    <name evidence="6" type="ORF">HYQ56_1865</name>
    <name evidence="2" type="ORF">K8V23_00355</name>
    <name evidence="7" type="ORF">QP235_05285</name>
    <name evidence="8" type="ORF">RON39_09510</name>
</gene>
<dbReference type="Proteomes" id="UP000067598">
    <property type="component" value="Unassembled WGS sequence"/>
</dbReference>
<accession>A0A120DIR5</accession>
<evidence type="ECO:0000313" key="4">
    <source>
        <dbReference type="EMBL" id="KAA8811847.1"/>
    </source>
</evidence>
<reference evidence="6" key="6">
    <citation type="submission" date="2020-07" db="EMBL/GenBank/DDBJ databases">
        <title>Comparative genomics analyses of Lactobacillus crispatus isolated from different ecological niches.</title>
        <authorList>
            <person name="Mancino W."/>
            <person name="Mancabelli L."/>
            <person name="Lugli G.A."/>
            <person name="Milani C."/>
            <person name="Viappiani A."/>
            <person name="Anzalone R."/>
            <person name="Longhi G."/>
            <person name="Ventura M."/>
            <person name="Turroni F."/>
        </authorList>
    </citation>
    <scope>NUCLEOTIDE SEQUENCE</scope>
    <source>
        <strain evidence="6">LB65</strain>
    </source>
</reference>
<reference evidence="11 14" key="3">
    <citation type="submission" date="2017-12" db="EMBL/GenBank/DDBJ databases">
        <title>Phylogenetic diversity of female urinary microbiome.</title>
        <authorList>
            <person name="Thomas-White K."/>
            <person name="Wolfe A.J."/>
        </authorList>
    </citation>
    <scope>NUCLEOTIDE SEQUENCE [LARGE SCALE GENOMIC DNA]</scope>
    <source>
        <strain evidence="11 14">UMB0085</strain>
    </source>
</reference>
<dbReference type="Proteomes" id="UP001230300">
    <property type="component" value="Unassembled WGS sequence"/>
</dbReference>
<dbReference type="EMBL" id="DYXB01000009">
    <property type="protein sequence ID" value="HJF09249.1"/>
    <property type="molecule type" value="Genomic_DNA"/>
</dbReference>
<evidence type="ECO:0000313" key="15">
    <source>
        <dbReference type="Proteomes" id="UP000322051"/>
    </source>
</evidence>
<dbReference type="EMBL" id="VUAV01000071">
    <property type="protein sequence ID" value="KAA8811847.1"/>
    <property type="molecule type" value="Genomic_DNA"/>
</dbReference>
<reference evidence="5 12" key="1">
    <citation type="journal article" date="2016" name="Microbiology (Mosc.)">
        <title>Comparison of Lactobacillus crispatus isolates from Lactobacillus-dominated vaginal microbiomes with isolates from microbiomes containing bacterial vaginosis-associated bacteria.</title>
        <authorList>
            <person name="Abdelmaksoud A.A."/>
            <person name="Koparde V.N."/>
            <person name="Sheth N.U."/>
            <person name="Serrano M.G."/>
            <person name="Glascock A.L."/>
            <person name="Fettweis J.M."/>
            <person name="Strauss Iii J.F."/>
            <person name="Buck G.A."/>
            <person name="Jefferson K.K."/>
        </authorList>
    </citation>
    <scope>NUCLEOTIDE SEQUENCE [LARGE SCALE GENOMIC DNA]</scope>
    <source>
        <strain evidence="5 12">VMC3</strain>
    </source>
</reference>
<organism evidence="5 12">
    <name type="scientific">Lactobacillus crispatus</name>
    <dbReference type="NCBI Taxonomy" id="47770"/>
    <lineage>
        <taxon>Bacteria</taxon>
        <taxon>Bacillati</taxon>
        <taxon>Bacillota</taxon>
        <taxon>Bacilli</taxon>
        <taxon>Lactobacillales</taxon>
        <taxon>Lactobacillaceae</taxon>
        <taxon>Lactobacillus</taxon>
    </lineage>
</organism>
<dbReference type="GO" id="GO:0004725">
    <property type="term" value="F:protein tyrosine phosphatase activity"/>
    <property type="evidence" value="ECO:0007669"/>
    <property type="project" value="UniProtKB-EC"/>
</dbReference>
<dbReference type="EMBL" id="JAVTXN010000062">
    <property type="protein sequence ID" value="MDT9610341.1"/>
    <property type="molecule type" value="Genomic_DNA"/>
</dbReference>
<evidence type="ECO:0000313" key="11">
    <source>
        <dbReference type="EMBL" id="PLT10448.1"/>
    </source>
</evidence>
<dbReference type="EC" id="3.1.3.48" evidence="7"/>
<evidence type="ECO:0000313" key="8">
    <source>
        <dbReference type="EMBL" id="MDT9610341.1"/>
    </source>
</evidence>
<dbReference type="EMBL" id="LJGP01000008">
    <property type="protein sequence ID" value="KWU04429.1"/>
    <property type="molecule type" value="Genomic_DNA"/>
</dbReference>
<evidence type="ECO:0000313" key="7">
    <source>
        <dbReference type="EMBL" id="MDK6502614.1"/>
    </source>
</evidence>
<reference evidence="8" key="10">
    <citation type="submission" date="2023-08" db="EMBL/GenBank/DDBJ databases">
        <title>Lactobacillus from the Female Urinary Tract.</title>
        <authorList>
            <person name="Stegman N."/>
            <person name="Jackson B."/>
            <person name="Steiling M."/>
            <person name="Sedano C."/>
            <person name="Wolfe A."/>
            <person name="Putonti C."/>
        </authorList>
    </citation>
    <scope>NUCLEOTIDE SEQUENCE</scope>
    <source>
        <strain evidence="8">UMB5661</strain>
    </source>
</reference>
<evidence type="ECO:0000313" key="12">
    <source>
        <dbReference type="Proteomes" id="UP000067598"/>
    </source>
</evidence>
<dbReference type="Proteomes" id="UP000322051">
    <property type="component" value="Unassembled WGS sequence"/>
</dbReference>
<reference evidence="10 13" key="2">
    <citation type="submission" date="2016-05" db="EMBL/GenBank/DDBJ databases">
        <authorList>
            <person name="Johnson T.J."/>
            <person name="Youmans B.P."/>
            <person name="Case K.A."/>
        </authorList>
    </citation>
    <scope>NUCLEOTIDE SEQUENCE [LARGE SCALE GENOMIC DNA]</scope>
    <source>
        <strain evidence="10 13">UMNLC6</strain>
    </source>
</reference>
<dbReference type="EMBL" id="LYQW01000024">
    <property type="protein sequence ID" value="OXC22589.1"/>
    <property type="molecule type" value="Genomic_DNA"/>
</dbReference>
<evidence type="ECO:0000313" key="14">
    <source>
        <dbReference type="Proteomes" id="UP000235119"/>
    </source>
</evidence>
<reference evidence="9 17" key="5">
    <citation type="submission" date="2020-01" db="EMBL/GenBank/DDBJ databases">
        <title>Vaginal microbiome of pregnant Indian women: Insights into the genome of dominants Lactobacillus species.</title>
        <authorList>
            <person name="Das B."/>
            <person name="Mehta O."/>
            <person name="Ghosh T.S."/>
            <person name="Kothidar A."/>
            <person name="Gowtham M.R."/>
            <person name="Mitra R."/>
            <person name="Kshetrapal P."/>
            <person name="Wadhwa N."/>
            <person name="Thiruvengadam R."/>
            <person name="Nair G.B."/>
            <person name="Bhatnagar S."/>
            <person name="Pore S."/>
        </authorList>
    </citation>
    <scope>NUCLEOTIDE SEQUENCE [LARGE SCALE GENOMIC DNA]</scope>
    <source>
        <strain evidence="9 17">Indica2</strain>
    </source>
</reference>
<evidence type="ECO:0000313" key="13">
    <source>
        <dbReference type="Proteomes" id="UP000198437"/>
    </source>
</evidence>
<dbReference type="Proteomes" id="UP000198437">
    <property type="component" value="Unassembled WGS sequence"/>
</dbReference>
<dbReference type="Pfam" id="PF13350">
    <property type="entry name" value="Y_phosphatase3"/>
    <property type="match status" value="1"/>
</dbReference>
<dbReference type="EMBL" id="WWFF01000001">
    <property type="protein sequence ID" value="MYN52735.1"/>
    <property type="molecule type" value="Genomic_DNA"/>
</dbReference>
<evidence type="ECO:0000313" key="16">
    <source>
        <dbReference type="Proteomes" id="UP000324504"/>
    </source>
</evidence>
<dbReference type="Proteomes" id="UP001253287">
    <property type="component" value="Unassembled WGS sequence"/>
</dbReference>
<evidence type="ECO:0000313" key="6">
    <source>
        <dbReference type="EMBL" id="MBI1708877.1"/>
    </source>
</evidence>
<dbReference type="Gene3D" id="3.90.190.10">
    <property type="entry name" value="Protein tyrosine phosphatase superfamily"/>
    <property type="match status" value="1"/>
</dbReference>
<comment type="caution">
    <text evidence="5">The sequence shown here is derived from an EMBL/GenBank/DDBJ whole genome shotgun (WGS) entry which is preliminary data.</text>
</comment>
<evidence type="ECO:0000313" key="9">
    <source>
        <dbReference type="EMBL" id="MYN52735.1"/>
    </source>
</evidence>
<name>A0A120DIR5_9LACO</name>
<dbReference type="PATRIC" id="fig|47770.28.peg.2065"/>
<feature type="domain" description="Tyrosine specific protein phosphatases" evidence="1">
    <location>
        <begin position="130"/>
        <end position="173"/>
    </location>
</feature>
<dbReference type="InterPro" id="IPR029021">
    <property type="entry name" value="Prot-tyrosine_phosphatase-like"/>
</dbReference>
<sequence>MKHDRILALDGPLNFRDIGGYQNDKGQHVKWNKIYRSDSLSSLSKEDQEKLVERRITVDVDLRSKYEQNSAPDKLWSNVRFVDAHIYSENRKQNKGDNKLYRFVHHIPDMGDNWLGQIYQQVLLNSHSQHEFAKIFAELIELPEEDALVYHCSAGKDRTGMTSALILTALGVDDDTISRDYLLTNELYDFALAKQFPDDNEIASLVSKMNITKGEGPAIRGITETIRQGWGSFDGFFKKELGFSQKDLNRFRKMYLE</sequence>
<dbReference type="Proteomes" id="UP000324504">
    <property type="component" value="Unassembled WGS sequence"/>
</dbReference>
<evidence type="ECO:0000313" key="17">
    <source>
        <dbReference type="Proteomes" id="UP000460132"/>
    </source>
</evidence>
<reference evidence="2" key="7">
    <citation type="journal article" date="2021" name="PeerJ">
        <title>Extensive microbial diversity within the chicken gut microbiome revealed by metagenomics and culture.</title>
        <authorList>
            <person name="Gilroy R."/>
            <person name="Ravi A."/>
            <person name="Getino M."/>
            <person name="Pursley I."/>
            <person name="Horton D.L."/>
            <person name="Alikhan N.F."/>
            <person name="Baker D."/>
            <person name="Gharbi K."/>
            <person name="Hall N."/>
            <person name="Watson M."/>
            <person name="Adriaenssens E.M."/>
            <person name="Foster-Nyarko E."/>
            <person name="Jarju S."/>
            <person name="Secka A."/>
            <person name="Antonio M."/>
            <person name="Oren A."/>
            <person name="Chaudhuri R.R."/>
            <person name="La Ragione R."/>
            <person name="Hildebrand F."/>
            <person name="Pallen M.J."/>
        </authorList>
    </citation>
    <scope>NUCLEOTIDE SEQUENCE</scope>
    <source>
        <strain evidence="2">CHK194-22301</strain>
    </source>
</reference>